<dbReference type="EMBL" id="KF024725">
    <property type="protein sequence ID" value="AGT12683.1"/>
    <property type="molecule type" value="Genomic_DNA"/>
</dbReference>
<evidence type="ECO:0000313" key="2">
    <source>
        <dbReference type="Proteomes" id="UP000015551"/>
    </source>
</evidence>
<proteinExistence type="predicted"/>
<gene>
    <name evidence="1" type="primary">77</name>
    <name evidence="1" type="ORF">PBI_WHIRLWIND_77</name>
</gene>
<dbReference type="GeneID" id="16548045"/>
<organism evidence="1 2">
    <name type="scientific">Mycobacterium phage Whirlwind</name>
    <dbReference type="NCBI Taxonomy" id="1340826"/>
    <lineage>
        <taxon>Viruses</taxon>
        <taxon>Duplodnaviria</taxon>
        <taxon>Heunggongvirae</taxon>
        <taxon>Uroviricota</taxon>
        <taxon>Caudoviricetes</taxon>
        <taxon>Vilmaviridae</taxon>
        <taxon>Lclasvirinae</taxon>
        <taxon>Lumosvirus</taxon>
        <taxon>Lumosvirus whirlwind</taxon>
    </lineage>
</organism>
<keyword evidence="2" id="KW-1185">Reference proteome</keyword>
<dbReference type="RefSeq" id="YP_008408733.1">
    <property type="nucleotide sequence ID" value="NC_022052.1"/>
</dbReference>
<protein>
    <submittedName>
        <fullName evidence="1">Uncharacterized protein</fullName>
    </submittedName>
</protein>
<dbReference type="Proteomes" id="UP000015551">
    <property type="component" value="Segment"/>
</dbReference>
<name>S5YML0_9CAUD</name>
<dbReference type="KEGG" id="vg:16548045"/>
<evidence type="ECO:0000313" key="1">
    <source>
        <dbReference type="EMBL" id="AGT12683.1"/>
    </source>
</evidence>
<accession>S5YML0</accession>
<reference evidence="1 2" key="1">
    <citation type="submission" date="2013-05" db="EMBL/GenBank/DDBJ databases">
        <authorList>
            <person name="Williams P.R."/>
            <person name="Bowman C.A."/>
            <person name="Russell D.A."/>
            <person name="Jacobs-Sera D."/>
            <person name="Hendrix R.W."/>
            <person name="Hatfull G.F."/>
        </authorList>
    </citation>
    <scope>NUCLEOTIDE SEQUENCE [LARGE SCALE GENOMIC DNA]</scope>
</reference>
<sequence length="38" mass="4099">MFVGIVYVLLLVALTVAGAKAIKALDTNYLEEDENADD</sequence>